<dbReference type="EMBL" id="CP041730">
    <property type="protein sequence ID" value="QDQ28720.1"/>
    <property type="molecule type" value="Genomic_DNA"/>
</dbReference>
<name>A0A516SKN7_9NEIS</name>
<dbReference type="InterPro" id="IPR018968">
    <property type="entry name" value="Phasin"/>
</dbReference>
<feature type="domain" description="Phasin" evidence="1">
    <location>
        <begin position="6"/>
        <end position="104"/>
    </location>
</feature>
<protein>
    <submittedName>
        <fullName evidence="2">Phasin family protein</fullName>
    </submittedName>
</protein>
<reference evidence="3" key="1">
    <citation type="submission" date="2019-07" db="EMBL/GenBank/DDBJ databases">
        <title>Chitinimonas sp. nov., isolated from Ny-Alesund, arctica soil.</title>
        <authorList>
            <person name="Xu Q."/>
            <person name="Peng F."/>
        </authorList>
    </citation>
    <scope>NUCLEOTIDE SEQUENCE [LARGE SCALE GENOMIC DNA]</scope>
    <source>
        <strain evidence="3">R3-44</strain>
    </source>
</reference>
<dbReference type="Pfam" id="PF09361">
    <property type="entry name" value="Phasin_2"/>
    <property type="match status" value="1"/>
</dbReference>
<accession>A0A516SKN7</accession>
<organism evidence="2 3">
    <name type="scientific">Chitinimonas arctica</name>
    <dbReference type="NCBI Taxonomy" id="2594795"/>
    <lineage>
        <taxon>Bacteria</taxon>
        <taxon>Pseudomonadati</taxon>
        <taxon>Pseudomonadota</taxon>
        <taxon>Betaproteobacteria</taxon>
        <taxon>Neisseriales</taxon>
        <taxon>Chitinibacteraceae</taxon>
        <taxon>Chitinimonas</taxon>
    </lineage>
</organism>
<dbReference type="OrthoDB" id="5298576at2"/>
<dbReference type="RefSeq" id="WP_144280103.1">
    <property type="nucleotide sequence ID" value="NZ_CP041730.1"/>
</dbReference>
<dbReference type="NCBIfam" id="TIGR01841">
    <property type="entry name" value="phasin"/>
    <property type="match status" value="1"/>
</dbReference>
<dbReference type="KEGG" id="cari:FNU76_21500"/>
<evidence type="ECO:0000313" key="3">
    <source>
        <dbReference type="Proteomes" id="UP000317550"/>
    </source>
</evidence>
<dbReference type="InterPro" id="IPR010127">
    <property type="entry name" value="Phasin_subfam-1"/>
</dbReference>
<dbReference type="AlphaFoldDB" id="A0A516SKN7"/>
<sequence>MFATSDFAAFGQAQLEKSIRLSNIALSGVERLVALQLDVARDLFAENTATAKAFSEVKDVQGFLALQQQLSQPAIDKALAVAKGVYEATSTSQSEIGAFVEEQVVEFNKGLVSTLDKAVKQAPAGSEIIVSAVKTAVATAASAYDTVAKTAKKVTSDFAEAGVAAAETSANAAAGAAAKASRNKAAAGAV</sequence>
<dbReference type="Proteomes" id="UP000317550">
    <property type="component" value="Chromosome"/>
</dbReference>
<proteinExistence type="predicted"/>
<keyword evidence="3" id="KW-1185">Reference proteome</keyword>
<gene>
    <name evidence="2" type="ORF">FNU76_21500</name>
</gene>
<evidence type="ECO:0000313" key="2">
    <source>
        <dbReference type="EMBL" id="QDQ28720.1"/>
    </source>
</evidence>
<evidence type="ECO:0000259" key="1">
    <source>
        <dbReference type="Pfam" id="PF09361"/>
    </source>
</evidence>